<evidence type="ECO:0000256" key="8">
    <source>
        <dbReference type="SAM" id="MobiDB-lite"/>
    </source>
</evidence>
<feature type="region of interest" description="Disordered" evidence="8">
    <location>
        <begin position="357"/>
        <end position="381"/>
    </location>
</feature>
<dbReference type="GO" id="GO:0033619">
    <property type="term" value="P:membrane protein proteolysis"/>
    <property type="evidence" value="ECO:0007669"/>
    <property type="project" value="TreeGrafter"/>
</dbReference>
<dbReference type="InterPro" id="IPR006639">
    <property type="entry name" value="Preselin/SPP"/>
</dbReference>
<feature type="compositionally biased region" description="Basic and acidic residues" evidence="8">
    <location>
        <begin position="362"/>
        <end position="381"/>
    </location>
</feature>
<dbReference type="Proteomes" id="UP001497623">
    <property type="component" value="Unassembled WGS sequence"/>
</dbReference>
<feature type="transmembrane region" description="Helical" evidence="9">
    <location>
        <begin position="38"/>
        <end position="57"/>
    </location>
</feature>
<evidence type="ECO:0000256" key="2">
    <source>
        <dbReference type="ARBA" id="ARBA00006859"/>
    </source>
</evidence>
<keyword evidence="3 9" id="KW-0812">Transmembrane</keyword>
<evidence type="ECO:0000256" key="6">
    <source>
        <dbReference type="ARBA" id="ARBA00022989"/>
    </source>
</evidence>
<gene>
    <name evidence="10" type="ORF">MNOR_LOCUS21079</name>
</gene>
<evidence type="ECO:0000256" key="5">
    <source>
        <dbReference type="ARBA" id="ARBA00022824"/>
    </source>
</evidence>
<evidence type="ECO:0000256" key="3">
    <source>
        <dbReference type="ARBA" id="ARBA00022692"/>
    </source>
</evidence>
<dbReference type="GO" id="GO:0098553">
    <property type="term" value="C:lumenal side of endoplasmic reticulum membrane"/>
    <property type="evidence" value="ECO:0007669"/>
    <property type="project" value="TreeGrafter"/>
</dbReference>
<feature type="transmembrane region" description="Helical" evidence="9">
    <location>
        <begin position="325"/>
        <end position="343"/>
    </location>
</feature>
<organism evidence="10 11">
    <name type="scientific">Meganyctiphanes norvegica</name>
    <name type="common">Northern krill</name>
    <name type="synonym">Thysanopoda norvegica</name>
    <dbReference type="NCBI Taxonomy" id="48144"/>
    <lineage>
        <taxon>Eukaryota</taxon>
        <taxon>Metazoa</taxon>
        <taxon>Ecdysozoa</taxon>
        <taxon>Arthropoda</taxon>
        <taxon>Crustacea</taxon>
        <taxon>Multicrustacea</taxon>
        <taxon>Malacostraca</taxon>
        <taxon>Eumalacostraca</taxon>
        <taxon>Eucarida</taxon>
        <taxon>Euphausiacea</taxon>
        <taxon>Euphausiidae</taxon>
        <taxon>Meganyctiphanes</taxon>
    </lineage>
</organism>
<keyword evidence="6 9" id="KW-1133">Transmembrane helix</keyword>
<feature type="transmembrane region" description="Helical" evidence="9">
    <location>
        <begin position="296"/>
        <end position="319"/>
    </location>
</feature>
<evidence type="ECO:0008006" key="12">
    <source>
        <dbReference type="Google" id="ProtNLM"/>
    </source>
</evidence>
<comment type="caution">
    <text evidence="10">The sequence shown here is derived from an EMBL/GenBank/DDBJ whole genome shotgun (WGS) entry which is preliminary data.</text>
</comment>
<evidence type="ECO:0000256" key="4">
    <source>
        <dbReference type="ARBA" id="ARBA00022801"/>
    </source>
</evidence>
<evidence type="ECO:0000313" key="11">
    <source>
        <dbReference type="Proteomes" id="UP001497623"/>
    </source>
</evidence>
<keyword evidence="11" id="KW-1185">Reference proteome</keyword>
<accession>A0AAV2RAL8</accession>
<feature type="transmembrane region" description="Helical" evidence="9">
    <location>
        <begin position="94"/>
        <end position="116"/>
    </location>
</feature>
<reference evidence="10 11" key="1">
    <citation type="submission" date="2024-05" db="EMBL/GenBank/DDBJ databases">
        <authorList>
            <person name="Wallberg A."/>
        </authorList>
    </citation>
    <scope>NUCLEOTIDE SEQUENCE [LARGE SCALE GENOMIC DNA]</scope>
</reference>
<sequence>MADVESIVEEVLPSVVENITEAATNATGRVPATPEGMALAYSSLVIMALIPIFFGSFRSVKHQQQQRTAGCRSELMTLQLLTTRHLMKTRSMGSIFMVLSVFSKDYINLLLSAYFFVLGVLALSHVFGAIISGMVPAAIPFENYHLQLMRTKTDKEKEYLIDYKFSSYDLVCMGVCSVLGVWYLIKKHWIANNLLGLAFAINGVELLHLNNMQTGALLLGGLFVYDIFWVFGTNVMVTVAKSFEAPIKLVFPQDLLENGLEANNFAMLGLGDIVIPGIFIALLLRFDHSLNRGSNTYFKATFAAYFMGLLMTIFVMHVFKHAQPALLYLVPACLIAPSLLALCKGDLKRLIAYEDHPSEEESAVKEDDGKEEAKKDQALKW</sequence>
<keyword evidence="4" id="KW-0378">Hydrolase</keyword>
<evidence type="ECO:0000256" key="1">
    <source>
        <dbReference type="ARBA" id="ARBA00004477"/>
    </source>
</evidence>
<proteinExistence type="inferred from homology"/>
<dbReference type="SMART" id="SM00730">
    <property type="entry name" value="PSN"/>
    <property type="match status" value="1"/>
</dbReference>
<comment type="similarity">
    <text evidence="2">Belongs to the peptidase A22B family.</text>
</comment>
<dbReference type="InterPro" id="IPR007369">
    <property type="entry name" value="Peptidase_A22B_SPP"/>
</dbReference>
<evidence type="ECO:0000313" key="10">
    <source>
        <dbReference type="EMBL" id="CAL4116943.1"/>
    </source>
</evidence>
<dbReference type="GO" id="GO:0042500">
    <property type="term" value="F:aspartic endopeptidase activity, intramembrane cleaving"/>
    <property type="evidence" value="ECO:0007669"/>
    <property type="project" value="InterPro"/>
</dbReference>
<dbReference type="PANTHER" id="PTHR12174">
    <property type="entry name" value="SIGNAL PEPTIDE PEPTIDASE"/>
    <property type="match status" value="1"/>
</dbReference>
<dbReference type="EMBL" id="CAXKWB010016726">
    <property type="protein sequence ID" value="CAL4116943.1"/>
    <property type="molecule type" value="Genomic_DNA"/>
</dbReference>
<feature type="transmembrane region" description="Helical" evidence="9">
    <location>
        <begin position="216"/>
        <end position="240"/>
    </location>
</feature>
<comment type="subcellular location">
    <subcellularLocation>
        <location evidence="1">Endoplasmic reticulum membrane</location>
        <topology evidence="1">Multi-pass membrane protein</topology>
    </subcellularLocation>
</comment>
<dbReference type="AlphaFoldDB" id="A0AAV2RAL8"/>
<dbReference type="PANTHER" id="PTHR12174:SF23">
    <property type="entry name" value="MINOR HISTOCOMPATIBILITY ANTIGEN H13"/>
    <property type="match status" value="1"/>
</dbReference>
<dbReference type="GO" id="GO:0006465">
    <property type="term" value="P:signal peptide processing"/>
    <property type="evidence" value="ECO:0007669"/>
    <property type="project" value="TreeGrafter"/>
</dbReference>
<dbReference type="GO" id="GO:0098554">
    <property type="term" value="C:cytoplasmic side of endoplasmic reticulum membrane"/>
    <property type="evidence" value="ECO:0007669"/>
    <property type="project" value="TreeGrafter"/>
</dbReference>
<keyword evidence="7 9" id="KW-0472">Membrane</keyword>
<feature type="transmembrane region" description="Helical" evidence="9">
    <location>
        <begin position="165"/>
        <end position="185"/>
    </location>
</feature>
<keyword evidence="5" id="KW-0256">Endoplasmic reticulum</keyword>
<evidence type="ECO:0000256" key="9">
    <source>
        <dbReference type="SAM" id="Phobius"/>
    </source>
</evidence>
<name>A0AAV2RAL8_MEGNR</name>
<dbReference type="Pfam" id="PF04258">
    <property type="entry name" value="Peptidase_A22B"/>
    <property type="match status" value="1"/>
</dbReference>
<feature type="transmembrane region" description="Helical" evidence="9">
    <location>
        <begin position="191"/>
        <end position="209"/>
    </location>
</feature>
<feature type="transmembrane region" description="Helical" evidence="9">
    <location>
        <begin position="265"/>
        <end position="284"/>
    </location>
</feature>
<protein>
    <recommendedName>
        <fullName evidence="12">Minor histocompatibility antigen H13</fullName>
    </recommendedName>
</protein>
<feature type="transmembrane region" description="Helical" evidence="9">
    <location>
        <begin position="122"/>
        <end position="144"/>
    </location>
</feature>
<evidence type="ECO:0000256" key="7">
    <source>
        <dbReference type="ARBA" id="ARBA00023136"/>
    </source>
</evidence>